<organism evidence="4 5">
    <name type="scientific">Actinospica durhamensis</name>
    <dbReference type="NCBI Taxonomy" id="1508375"/>
    <lineage>
        <taxon>Bacteria</taxon>
        <taxon>Bacillati</taxon>
        <taxon>Actinomycetota</taxon>
        <taxon>Actinomycetes</taxon>
        <taxon>Catenulisporales</taxon>
        <taxon>Actinospicaceae</taxon>
        <taxon>Actinospica</taxon>
    </lineage>
</organism>
<dbReference type="Pfam" id="PF08448">
    <property type="entry name" value="PAS_4"/>
    <property type="match status" value="1"/>
</dbReference>
<dbReference type="PANTHER" id="PTHR43156:SF2">
    <property type="entry name" value="STAGE II SPORULATION PROTEIN E"/>
    <property type="match status" value="1"/>
</dbReference>
<proteinExistence type="predicted"/>
<dbReference type="Pfam" id="PF07228">
    <property type="entry name" value="SpoIIE"/>
    <property type="match status" value="1"/>
</dbReference>
<dbReference type="PANTHER" id="PTHR43156">
    <property type="entry name" value="STAGE II SPORULATION PROTEIN E-RELATED"/>
    <property type="match status" value="1"/>
</dbReference>
<dbReference type="SUPFAM" id="SSF81606">
    <property type="entry name" value="PP2C-like"/>
    <property type="match status" value="1"/>
</dbReference>
<evidence type="ECO:0000256" key="1">
    <source>
        <dbReference type="ARBA" id="ARBA00022801"/>
    </source>
</evidence>
<dbReference type="InterPro" id="IPR036890">
    <property type="entry name" value="HATPase_C_sf"/>
</dbReference>
<evidence type="ECO:0000313" key="5">
    <source>
        <dbReference type="Proteomes" id="UP000675781"/>
    </source>
</evidence>
<feature type="region of interest" description="Disordered" evidence="2">
    <location>
        <begin position="1"/>
        <end position="60"/>
    </location>
</feature>
<dbReference type="RefSeq" id="WP_212532115.1">
    <property type="nucleotide sequence ID" value="NZ_JAGSOG010000219.1"/>
</dbReference>
<name>A0A941F034_9ACTN</name>
<feature type="compositionally biased region" description="Basic and acidic residues" evidence="2">
    <location>
        <begin position="20"/>
        <end position="45"/>
    </location>
</feature>
<feature type="domain" description="PPM-type phosphatase" evidence="3">
    <location>
        <begin position="262"/>
        <end position="520"/>
    </location>
</feature>
<dbReference type="GO" id="GO:0016791">
    <property type="term" value="F:phosphatase activity"/>
    <property type="evidence" value="ECO:0007669"/>
    <property type="project" value="TreeGrafter"/>
</dbReference>
<dbReference type="InterPro" id="IPR052016">
    <property type="entry name" value="Bact_Sigma-Reg"/>
</dbReference>
<dbReference type="Gene3D" id="3.30.565.10">
    <property type="entry name" value="Histidine kinase-like ATPase, C-terminal domain"/>
    <property type="match status" value="1"/>
</dbReference>
<keyword evidence="5" id="KW-1185">Reference proteome</keyword>
<keyword evidence="1" id="KW-0378">Hydrolase</keyword>
<dbReference type="InterPro" id="IPR003594">
    <property type="entry name" value="HATPase_dom"/>
</dbReference>
<evidence type="ECO:0000313" key="4">
    <source>
        <dbReference type="EMBL" id="MBR7837649.1"/>
    </source>
</evidence>
<dbReference type="SMART" id="SM00331">
    <property type="entry name" value="PP2C_SIG"/>
    <property type="match status" value="1"/>
</dbReference>
<dbReference type="CDD" id="cd16936">
    <property type="entry name" value="HATPase_RsbW-like"/>
    <property type="match status" value="1"/>
</dbReference>
<accession>A0A941F034</accession>
<reference evidence="4" key="1">
    <citation type="submission" date="2021-04" db="EMBL/GenBank/DDBJ databases">
        <title>Genome based classification of Actinospica acidithermotolerans sp. nov., an actinobacterium isolated from an Indonesian hot spring.</title>
        <authorList>
            <person name="Kusuma A.B."/>
            <person name="Putra K.E."/>
            <person name="Nafisah S."/>
            <person name="Loh J."/>
            <person name="Nouioui I."/>
            <person name="Goodfellow M."/>
        </authorList>
    </citation>
    <scope>NUCLEOTIDE SEQUENCE</scope>
    <source>
        <strain evidence="4">CSCA 57</strain>
    </source>
</reference>
<dbReference type="InterPro" id="IPR001932">
    <property type="entry name" value="PPM-type_phosphatase-like_dom"/>
</dbReference>
<comment type="caution">
    <text evidence="4">The sequence shown here is derived from an EMBL/GenBank/DDBJ whole genome shotgun (WGS) entry which is preliminary data.</text>
</comment>
<evidence type="ECO:0000256" key="2">
    <source>
        <dbReference type="SAM" id="MobiDB-lite"/>
    </source>
</evidence>
<dbReference type="Pfam" id="PF13581">
    <property type="entry name" value="HATPase_c_2"/>
    <property type="match status" value="1"/>
</dbReference>
<gene>
    <name evidence="4" type="ORF">KDL01_30495</name>
</gene>
<dbReference type="Gene3D" id="3.30.450.20">
    <property type="entry name" value="PAS domain"/>
    <property type="match status" value="1"/>
</dbReference>
<dbReference type="AlphaFoldDB" id="A0A941F034"/>
<evidence type="ECO:0000259" key="3">
    <source>
        <dbReference type="SMART" id="SM00331"/>
    </source>
</evidence>
<dbReference type="InterPro" id="IPR036457">
    <property type="entry name" value="PPM-type-like_dom_sf"/>
</dbReference>
<dbReference type="Proteomes" id="UP000675781">
    <property type="component" value="Unassembled WGS sequence"/>
</dbReference>
<dbReference type="Gene3D" id="3.60.40.10">
    <property type="entry name" value="PPM-type phosphatase domain"/>
    <property type="match status" value="1"/>
</dbReference>
<dbReference type="InterPro" id="IPR013656">
    <property type="entry name" value="PAS_4"/>
</dbReference>
<protein>
    <submittedName>
        <fullName evidence="4">SpoIIE family protein phosphatase</fullName>
    </submittedName>
</protein>
<sequence>MSWKSDTPTPARDGFAELGYHGDRDRGARHAEGPREGDLDLRASEWRLPGPRGPRPEPSPLRAAAVLHAVFDAAPSAVAVVAGPDYVLDYANTAFRNGFASAAGAGASSDGSFAPGESGAFAPAASSRALAGLPLAEAVPVLARLGLLDALALVQASGTVFTAPEVRVPEYGPAGRPAVLRVTCSPVRASAAEPIEGVLLHLVDTTDQAAELRRLQGAERRHRNAAVALQRALLPQRLTQPDDLRIAGCYLPAGEADLGETLRPGAVRTASGELQVGGDWYDVIPLGAGRTAFVMGDVMGRGVHAAAIMGQLRAAVRAYAAANLPPGELLLHLDRHAAELEGVAYTSGSARAGLCDLGALASCVYAVYDPDDNTLTYAAAGHPAPLLRRPDGVVFDLDAASGPPLGTGEWTWQEARVAVPADSYLAFYTDGLVERRAVDLDEQFARLREVFGYAPLVEPDEPGPSELAELEASSTGNGVTVGGVSPRRSGPVDHVRDALLTGMQLPIDHQDDVALLVVHMPEWRGERAELFRSAAVELVGGTEIAAHARAFASGVLRSWHLDEDLCDTGVLAVSELVANAAIHGRPPVRLRLRRTDRRLIVDVSDGDDHLPRRRLAEETDEDGRGIGIVASLAASWGSRQLPEGKSVWCEFVLGPGHGH</sequence>
<dbReference type="EMBL" id="JAGSOG010000219">
    <property type="protein sequence ID" value="MBR7837649.1"/>
    <property type="molecule type" value="Genomic_DNA"/>
</dbReference>